<dbReference type="InterPro" id="IPR009057">
    <property type="entry name" value="Homeodomain-like_sf"/>
</dbReference>
<dbReference type="EMBL" id="CP016809">
    <property type="protein sequence ID" value="ANY73799.1"/>
    <property type="molecule type" value="Genomic_DNA"/>
</dbReference>
<dbReference type="SUPFAM" id="SSF46689">
    <property type="entry name" value="Homeodomain-like"/>
    <property type="match status" value="1"/>
</dbReference>
<dbReference type="InterPro" id="IPR055247">
    <property type="entry name" value="InsJ-like_HTH"/>
</dbReference>
<protein>
    <submittedName>
        <fullName evidence="2">Transposase</fullName>
    </submittedName>
</protein>
<reference evidence="2" key="1">
    <citation type="submission" date="2016-08" db="EMBL/GenBank/DDBJ databases">
        <title>Complete Genome Seqeunce of Paenibacillus sp. nov. IHBB 9852 from high altitute lake of Indian trans-Himalayas.</title>
        <authorList>
            <person name="Kiran S."/>
            <person name="Swarnkar M.K."/>
            <person name="Rana A."/>
            <person name="Tewari R."/>
            <person name="Gulati A."/>
        </authorList>
    </citation>
    <scope>NUCLEOTIDE SEQUENCE [LARGE SCALE GENOMIC DNA]</scope>
    <source>
        <strain evidence="2">IHBB 9852</strain>
    </source>
</reference>
<dbReference type="Pfam" id="PF13518">
    <property type="entry name" value="HTH_28"/>
    <property type="match status" value="1"/>
</dbReference>
<gene>
    <name evidence="2" type="ORF">BBD41_15110</name>
</gene>
<dbReference type="RefSeq" id="WP_099478074.1">
    <property type="nucleotide sequence ID" value="NZ_CP016809.1"/>
</dbReference>
<feature type="domain" description="Insertion element IS150 protein InsJ-like helix-turn-helix" evidence="1">
    <location>
        <begin position="17"/>
        <end position="68"/>
    </location>
</feature>
<evidence type="ECO:0000313" key="2">
    <source>
        <dbReference type="EMBL" id="ANY73799.1"/>
    </source>
</evidence>
<proteinExistence type="predicted"/>
<organism evidence="2">
    <name type="scientific">Paenibacillus ihbetae</name>
    <dbReference type="NCBI Taxonomy" id="1870820"/>
    <lineage>
        <taxon>Bacteria</taxon>
        <taxon>Bacillati</taxon>
        <taxon>Bacillota</taxon>
        <taxon>Bacilli</taxon>
        <taxon>Bacillales</taxon>
        <taxon>Paenibacillaceae</taxon>
        <taxon>Paenibacillus</taxon>
    </lineage>
</organism>
<evidence type="ECO:0000259" key="1">
    <source>
        <dbReference type="Pfam" id="PF13518"/>
    </source>
</evidence>
<accession>A0A1B2E1J2</accession>
<name>A0A1B2E1J2_9BACL</name>
<dbReference type="AlphaFoldDB" id="A0A1B2E1J2"/>
<sequence>MPAIKGQKFKKYSYETKMEAIHLHLVEGWTYRRIMEKLGMTDRHRLKDWMKKYKEFGEFGLIDHRGRRDEYVDQDRQMSRLKRENEMLKKCLEIWMQEMKRKDILASRKPRKSIQ</sequence>
<dbReference type="KEGG" id="pib:BBD41_15110"/>